<evidence type="ECO:0000313" key="3">
    <source>
        <dbReference type="Proteomes" id="UP000276133"/>
    </source>
</evidence>
<comment type="caution">
    <text evidence="2">The sequence shown here is derived from an EMBL/GenBank/DDBJ whole genome shotgun (WGS) entry which is preliminary data.</text>
</comment>
<gene>
    <name evidence="2" type="ORF">BpHYR1_000441</name>
</gene>
<keyword evidence="1" id="KW-0812">Transmembrane</keyword>
<dbReference type="EMBL" id="REGN01010064">
    <property type="protein sequence ID" value="RMZ99774.1"/>
    <property type="molecule type" value="Genomic_DNA"/>
</dbReference>
<keyword evidence="3" id="KW-1185">Reference proteome</keyword>
<proteinExistence type="predicted"/>
<dbReference type="Proteomes" id="UP000276133">
    <property type="component" value="Unassembled WGS sequence"/>
</dbReference>
<accession>A0A3M7PLY1</accession>
<dbReference type="AlphaFoldDB" id="A0A3M7PLY1"/>
<feature type="transmembrane region" description="Helical" evidence="1">
    <location>
        <begin position="71"/>
        <end position="89"/>
    </location>
</feature>
<evidence type="ECO:0000313" key="2">
    <source>
        <dbReference type="EMBL" id="RMZ99774.1"/>
    </source>
</evidence>
<organism evidence="2 3">
    <name type="scientific">Brachionus plicatilis</name>
    <name type="common">Marine rotifer</name>
    <name type="synonym">Brachionus muelleri</name>
    <dbReference type="NCBI Taxonomy" id="10195"/>
    <lineage>
        <taxon>Eukaryota</taxon>
        <taxon>Metazoa</taxon>
        <taxon>Spiralia</taxon>
        <taxon>Gnathifera</taxon>
        <taxon>Rotifera</taxon>
        <taxon>Eurotatoria</taxon>
        <taxon>Monogononta</taxon>
        <taxon>Pseudotrocha</taxon>
        <taxon>Ploima</taxon>
        <taxon>Brachionidae</taxon>
        <taxon>Brachionus</taxon>
    </lineage>
</organism>
<reference evidence="2 3" key="1">
    <citation type="journal article" date="2018" name="Sci. Rep.">
        <title>Genomic signatures of local adaptation to the degree of environmental predictability in rotifers.</title>
        <authorList>
            <person name="Franch-Gras L."/>
            <person name="Hahn C."/>
            <person name="Garcia-Roger E.M."/>
            <person name="Carmona M.J."/>
            <person name="Serra M."/>
            <person name="Gomez A."/>
        </authorList>
    </citation>
    <scope>NUCLEOTIDE SEQUENCE [LARGE SCALE GENOMIC DNA]</scope>
    <source>
        <strain evidence="2">HYR1</strain>
    </source>
</reference>
<keyword evidence="1" id="KW-0472">Membrane</keyword>
<protein>
    <submittedName>
        <fullName evidence="2">Uncharacterized protein</fullName>
    </submittedName>
</protein>
<name>A0A3M7PLY1_BRAPC</name>
<sequence length="107" mass="12069">MSQSKCSLIKNINNNNQKKDISYLIQSSQLVKLNFPKNVTSLNARGIYTDQKITLWNKKSKSGSLMMLNKLVYYSSAIVFILALCKNFHQINSEISNGSNISELGSY</sequence>
<evidence type="ECO:0000256" key="1">
    <source>
        <dbReference type="SAM" id="Phobius"/>
    </source>
</evidence>
<keyword evidence="1" id="KW-1133">Transmembrane helix</keyword>